<sequence>MTVLFWFLVVPGLLWAAVRLGGWERGPLVQLFAFTPYVAAWSWLPAVAALATRRWTVGAVALVAAVALAACVLPRALPDRDRGPARGVKLTVMTSNMLFGGADPATIVKLVSERDVDVLAVQEFTPQGREALAAAGLGALLPHSSLADEPGASGSGLYSRFPITEGGAARNAGGFMQAYATVHPPGAGAVIVESAHPLAPASRAVLGKWRGDLLAEPYAEGSATPRILLGDFNATLDHTPMRELVARGYRDAADATGKGLIGTWPYDGHPIPPVTIDHVLVDERIGVQEVSVHTIPRSDHRAIVAELTVPSGS</sequence>
<accession>A0ABQ3YBY8</accession>
<dbReference type="EMBL" id="BOMI01000123">
    <property type="protein sequence ID" value="GID77544.1"/>
    <property type="molecule type" value="Genomic_DNA"/>
</dbReference>
<dbReference type="Proteomes" id="UP000609879">
    <property type="component" value="Unassembled WGS sequence"/>
</dbReference>
<evidence type="ECO:0000313" key="3">
    <source>
        <dbReference type="EMBL" id="GID77544.1"/>
    </source>
</evidence>
<evidence type="ECO:0000259" key="2">
    <source>
        <dbReference type="Pfam" id="PF03372"/>
    </source>
</evidence>
<name>A0ABQ3YBY8_9ACTN</name>
<feature type="domain" description="Endonuclease/exonuclease/phosphatase" evidence="2">
    <location>
        <begin position="93"/>
        <end position="300"/>
    </location>
</feature>
<dbReference type="InterPro" id="IPR036691">
    <property type="entry name" value="Endo/exonu/phosph_ase_sf"/>
</dbReference>
<dbReference type="GO" id="GO:0004519">
    <property type="term" value="F:endonuclease activity"/>
    <property type="evidence" value="ECO:0007669"/>
    <property type="project" value="UniProtKB-KW"/>
</dbReference>
<keyword evidence="1" id="KW-0472">Membrane</keyword>
<dbReference type="Pfam" id="PF03372">
    <property type="entry name" value="Exo_endo_phos"/>
    <property type="match status" value="1"/>
</dbReference>
<keyword evidence="3" id="KW-0378">Hydrolase</keyword>
<protein>
    <submittedName>
        <fullName evidence="3">Endonuclease</fullName>
    </submittedName>
</protein>
<reference evidence="3 4" key="1">
    <citation type="submission" date="2021-01" db="EMBL/GenBank/DDBJ databases">
        <title>Whole genome shotgun sequence of Actinoplanes deccanensis NBRC 13994.</title>
        <authorList>
            <person name="Komaki H."/>
            <person name="Tamura T."/>
        </authorList>
    </citation>
    <scope>NUCLEOTIDE SEQUENCE [LARGE SCALE GENOMIC DNA]</scope>
    <source>
        <strain evidence="3 4">NBRC 13994</strain>
    </source>
</reference>
<dbReference type="InterPro" id="IPR005135">
    <property type="entry name" value="Endo/exonuclease/phosphatase"/>
</dbReference>
<proteinExistence type="predicted"/>
<keyword evidence="3" id="KW-0540">Nuclease</keyword>
<organism evidence="3 4">
    <name type="scientific">Paractinoplanes deccanensis</name>
    <dbReference type="NCBI Taxonomy" id="113561"/>
    <lineage>
        <taxon>Bacteria</taxon>
        <taxon>Bacillati</taxon>
        <taxon>Actinomycetota</taxon>
        <taxon>Actinomycetes</taxon>
        <taxon>Micromonosporales</taxon>
        <taxon>Micromonosporaceae</taxon>
        <taxon>Paractinoplanes</taxon>
    </lineage>
</organism>
<evidence type="ECO:0000256" key="1">
    <source>
        <dbReference type="SAM" id="Phobius"/>
    </source>
</evidence>
<keyword evidence="1" id="KW-1133">Transmembrane helix</keyword>
<keyword evidence="3" id="KW-0255">Endonuclease</keyword>
<dbReference type="RefSeq" id="WP_203771632.1">
    <property type="nucleotide sequence ID" value="NZ_BAAABO010000043.1"/>
</dbReference>
<evidence type="ECO:0000313" key="4">
    <source>
        <dbReference type="Proteomes" id="UP000609879"/>
    </source>
</evidence>
<keyword evidence="1" id="KW-0812">Transmembrane</keyword>
<dbReference type="Gene3D" id="3.60.10.10">
    <property type="entry name" value="Endonuclease/exonuclease/phosphatase"/>
    <property type="match status" value="1"/>
</dbReference>
<comment type="caution">
    <text evidence="3">The sequence shown here is derived from an EMBL/GenBank/DDBJ whole genome shotgun (WGS) entry which is preliminary data.</text>
</comment>
<feature type="transmembrane region" description="Helical" evidence="1">
    <location>
        <begin position="29"/>
        <end position="50"/>
    </location>
</feature>
<gene>
    <name evidence="3" type="ORF">Ade02nite_61850</name>
</gene>
<dbReference type="SUPFAM" id="SSF56219">
    <property type="entry name" value="DNase I-like"/>
    <property type="match status" value="1"/>
</dbReference>
<keyword evidence="4" id="KW-1185">Reference proteome</keyword>
<feature type="transmembrane region" description="Helical" evidence="1">
    <location>
        <begin position="57"/>
        <end position="77"/>
    </location>
</feature>